<organism evidence="2 3">
    <name type="scientific">Stenotrophomonas humi</name>
    <dbReference type="NCBI Taxonomy" id="405444"/>
    <lineage>
        <taxon>Bacteria</taxon>
        <taxon>Pseudomonadati</taxon>
        <taxon>Pseudomonadota</taxon>
        <taxon>Gammaproteobacteria</taxon>
        <taxon>Lysobacterales</taxon>
        <taxon>Lysobacteraceae</taxon>
        <taxon>Stenotrophomonas</taxon>
    </lineage>
</organism>
<comment type="caution">
    <text evidence="2">The sequence shown here is derived from an EMBL/GenBank/DDBJ whole genome shotgun (WGS) entry which is preliminary data.</text>
</comment>
<dbReference type="Proteomes" id="UP000050864">
    <property type="component" value="Unassembled WGS sequence"/>
</dbReference>
<evidence type="ECO:0000256" key="1">
    <source>
        <dbReference type="SAM" id="Phobius"/>
    </source>
</evidence>
<evidence type="ECO:0000313" key="2">
    <source>
        <dbReference type="EMBL" id="KRG62864.1"/>
    </source>
</evidence>
<dbReference type="STRING" id="405444.ABB26_14370"/>
<keyword evidence="3" id="KW-1185">Reference proteome</keyword>
<dbReference type="RefSeq" id="WP_057635338.1">
    <property type="nucleotide sequence ID" value="NZ_LDJI01000027.1"/>
</dbReference>
<gene>
    <name evidence="2" type="ORF">ABB26_14370</name>
</gene>
<accession>A0A0R0BZZ0</accession>
<name>A0A0R0BZZ0_9GAMM</name>
<proteinExistence type="predicted"/>
<sequence length="101" mass="10806">MTLFFALCFVGIAIAGLSAFLIFWPLTLVHIRDQHPALADEFGGGAFLKPDCLRWLLNRGYAGISDRSLSGLATPARIALLVMLGGLAMAGLLGLYSQVLK</sequence>
<protein>
    <submittedName>
        <fullName evidence="2">Membrane protein</fullName>
    </submittedName>
</protein>
<keyword evidence="1" id="KW-0812">Transmembrane</keyword>
<keyword evidence="1" id="KW-0472">Membrane</keyword>
<evidence type="ECO:0000313" key="3">
    <source>
        <dbReference type="Proteomes" id="UP000050864"/>
    </source>
</evidence>
<dbReference type="PATRIC" id="fig|405444.3.peg.1980"/>
<feature type="transmembrane region" description="Helical" evidence="1">
    <location>
        <begin position="78"/>
        <end position="96"/>
    </location>
</feature>
<dbReference type="EMBL" id="LDJI01000027">
    <property type="protein sequence ID" value="KRG62864.1"/>
    <property type="molecule type" value="Genomic_DNA"/>
</dbReference>
<reference evidence="2 3" key="1">
    <citation type="submission" date="2015-05" db="EMBL/GenBank/DDBJ databases">
        <title>Genome sequencing and analysis of members of genus Stenotrophomonas.</title>
        <authorList>
            <person name="Patil P.P."/>
            <person name="Midha S."/>
            <person name="Patil P.B."/>
        </authorList>
    </citation>
    <scope>NUCLEOTIDE SEQUENCE [LARGE SCALE GENOMIC DNA]</scope>
    <source>
        <strain evidence="2 3">DSM 18929</strain>
    </source>
</reference>
<dbReference type="OrthoDB" id="5959585at2"/>
<dbReference type="AlphaFoldDB" id="A0A0R0BZZ0"/>
<keyword evidence="1" id="KW-1133">Transmembrane helix</keyword>